<proteinExistence type="predicted"/>
<dbReference type="Proteomes" id="UP000308632">
    <property type="component" value="Unassembled WGS sequence"/>
</dbReference>
<comment type="caution">
    <text evidence="2">The sequence shown here is derived from an EMBL/GenBank/DDBJ whole genome shotgun (WGS) entry which is preliminary data.</text>
</comment>
<organism evidence="2 3">
    <name type="scientific">Streptomyces galbus</name>
    <dbReference type="NCBI Taxonomy" id="33898"/>
    <lineage>
        <taxon>Bacteria</taxon>
        <taxon>Bacillati</taxon>
        <taxon>Actinomycetota</taxon>
        <taxon>Actinomycetes</taxon>
        <taxon>Kitasatosporales</taxon>
        <taxon>Streptomycetaceae</taxon>
        <taxon>Streptomyces</taxon>
    </lineage>
</organism>
<evidence type="ECO:0000256" key="1">
    <source>
        <dbReference type="SAM" id="Phobius"/>
    </source>
</evidence>
<gene>
    <name evidence="2" type="ORF">E4U92_33135</name>
</gene>
<evidence type="ECO:0000313" key="2">
    <source>
        <dbReference type="EMBL" id="TKS97494.1"/>
    </source>
</evidence>
<reference evidence="2 3" key="1">
    <citation type="submission" date="2019-04" db="EMBL/GenBank/DDBJ databases">
        <title>Streptomyces lasaliensis sp.nov., an Actinomycete isolated from soil which produces the polyether antibiotic lasalocid.</title>
        <authorList>
            <person name="Erwin G."/>
            <person name="Haber C."/>
        </authorList>
    </citation>
    <scope>NUCLEOTIDE SEQUENCE [LARGE SCALE GENOMIC DNA]</scope>
    <source>
        <strain evidence="2 3">DSM 40089</strain>
    </source>
</reference>
<feature type="transmembrane region" description="Helical" evidence="1">
    <location>
        <begin position="30"/>
        <end position="48"/>
    </location>
</feature>
<keyword evidence="1" id="KW-1133">Transmembrane helix</keyword>
<keyword evidence="1" id="KW-0472">Membrane</keyword>
<accession>A0A4U5W7E4</accession>
<dbReference type="EMBL" id="SZPR01000035">
    <property type="protein sequence ID" value="TKS97494.1"/>
    <property type="molecule type" value="Genomic_DNA"/>
</dbReference>
<evidence type="ECO:0000313" key="3">
    <source>
        <dbReference type="Proteomes" id="UP000308632"/>
    </source>
</evidence>
<keyword evidence="1" id="KW-0812">Transmembrane</keyword>
<protein>
    <submittedName>
        <fullName evidence="2">Uncharacterized protein</fullName>
    </submittedName>
</protein>
<dbReference type="RefSeq" id="WP_137304133.1">
    <property type="nucleotide sequence ID" value="NZ_BMVD01000008.1"/>
</dbReference>
<dbReference type="AlphaFoldDB" id="A0A4U5W7E4"/>
<sequence length="66" mass="7659">MIGTFAHFWHWLVIGVKLVDHPSRVSAYEAFRLLVFALFTITLMWRIWKKAKLWVAARGASASRAE</sequence>
<name>A0A4U5W7E4_STRGB</name>